<keyword evidence="1" id="KW-0732">Signal</keyword>
<protein>
    <recommendedName>
        <fullName evidence="2">G5 domain-containing protein</fullName>
    </recommendedName>
</protein>
<dbReference type="Gene3D" id="2.20.230.10">
    <property type="entry name" value="Resuscitation-promoting factor rpfb"/>
    <property type="match status" value="1"/>
</dbReference>
<dbReference type="InterPro" id="IPR011098">
    <property type="entry name" value="G5_dom"/>
</dbReference>
<sequence>MTYSHRRFKTRYVALRRRNRARLKARPYLLPVAGLLFGVAIVFAAVLFGGRPVSDFNSHVVDISVDDSQRVLPTRASTVAGLLVNLHIKLAPEDVVEPAADTPILEDNFRVNIYRAKPVTVLNDGKKIVVLTAKKSARLVAEEAGVTVYPEDRVSFARGTLAEGVLGEKLVIDPATPVALNLYGTLVTVRTHAKTVGELLDQKQVKLAASDQVQPAPATPLTPGLPVFVVRSGTQIQSAEEPVEPPTQTVNDASLSFGTTVVRQAGMPGKKLVTYQLELRNGQIVKRQIIQQIVIQEPVPRIVAVGKTVNIPADKTVWMAAAGIKSSDYAYVNYIISRESGWCPTKWQGEYGSCPPYHGVPSSGGYGLGQATPGSKMTAFGADWATNPVTQLKWASSYANTCVSYRMYCGWQGAYNHWLSYHNW</sequence>
<name>A0A1G2U751_9BACT</name>
<reference evidence="3 4" key="1">
    <citation type="journal article" date="2016" name="Nat. Commun.">
        <title>Thousands of microbial genomes shed light on interconnected biogeochemical processes in an aquifer system.</title>
        <authorList>
            <person name="Anantharaman K."/>
            <person name="Brown C.T."/>
            <person name="Hug L.A."/>
            <person name="Sharon I."/>
            <person name="Castelle C.J."/>
            <person name="Probst A.J."/>
            <person name="Thomas B.C."/>
            <person name="Singh A."/>
            <person name="Wilkins M.J."/>
            <person name="Karaoz U."/>
            <person name="Brodie E.L."/>
            <person name="Williams K.H."/>
            <person name="Hubbard S.S."/>
            <person name="Banfield J.F."/>
        </authorList>
    </citation>
    <scope>NUCLEOTIDE SEQUENCE [LARGE SCALE GENOMIC DNA]</scope>
</reference>
<accession>A0A1G2U751</accession>
<dbReference type="Proteomes" id="UP000176800">
    <property type="component" value="Unassembled WGS sequence"/>
</dbReference>
<organism evidence="3 4">
    <name type="scientific">Candidatus Zambryskibacteria bacterium RIFCSPLOWO2_01_FULL_45_21</name>
    <dbReference type="NCBI Taxonomy" id="1802761"/>
    <lineage>
        <taxon>Bacteria</taxon>
        <taxon>Candidatus Zambryskiibacteriota</taxon>
    </lineage>
</organism>
<dbReference type="InterPro" id="IPR007137">
    <property type="entry name" value="DUF348"/>
</dbReference>
<dbReference type="SMART" id="SM01208">
    <property type="entry name" value="G5"/>
    <property type="match status" value="1"/>
</dbReference>
<evidence type="ECO:0000256" key="1">
    <source>
        <dbReference type="ARBA" id="ARBA00022729"/>
    </source>
</evidence>
<dbReference type="AlphaFoldDB" id="A0A1G2U751"/>
<evidence type="ECO:0000313" key="4">
    <source>
        <dbReference type="Proteomes" id="UP000176800"/>
    </source>
</evidence>
<evidence type="ECO:0000259" key="2">
    <source>
        <dbReference type="PROSITE" id="PS51109"/>
    </source>
</evidence>
<proteinExistence type="predicted"/>
<comment type="caution">
    <text evidence="3">The sequence shown here is derived from an EMBL/GenBank/DDBJ whole genome shotgun (WGS) entry which is preliminary data.</text>
</comment>
<gene>
    <name evidence="3" type="ORF">A3B14_03690</name>
</gene>
<dbReference type="Pfam" id="PF07501">
    <property type="entry name" value="G5"/>
    <property type="match status" value="1"/>
</dbReference>
<dbReference type="EMBL" id="MHWE01000001">
    <property type="protein sequence ID" value="OHB04830.1"/>
    <property type="molecule type" value="Genomic_DNA"/>
</dbReference>
<dbReference type="PROSITE" id="PS51109">
    <property type="entry name" value="G5"/>
    <property type="match status" value="1"/>
</dbReference>
<dbReference type="Pfam" id="PF03990">
    <property type="entry name" value="DUF348"/>
    <property type="match status" value="3"/>
</dbReference>
<evidence type="ECO:0000313" key="3">
    <source>
        <dbReference type="EMBL" id="OHB04830.1"/>
    </source>
</evidence>
<feature type="domain" description="G5" evidence="2">
    <location>
        <begin position="229"/>
        <end position="309"/>
    </location>
</feature>